<evidence type="ECO:0000313" key="2">
    <source>
        <dbReference type="EMBL" id="AFL83343.1"/>
    </source>
</evidence>
<dbReference type="RefSeq" id="WP_014771352.1">
    <property type="nucleotide sequence ID" value="NC_018010.1"/>
</dbReference>
<reference evidence="3" key="1">
    <citation type="submission" date="2012-06" db="EMBL/GenBank/DDBJ databases">
        <title>The complete genome of Belliella baltica DSM 15883.</title>
        <authorList>
            <person name="Lucas S."/>
            <person name="Copeland A."/>
            <person name="Lapidus A."/>
            <person name="Goodwin L."/>
            <person name="Pitluck S."/>
            <person name="Peters L."/>
            <person name="Mikhailova N."/>
            <person name="Davenport K."/>
            <person name="Kyrpides N."/>
            <person name="Mavromatis K."/>
            <person name="Pagani I."/>
            <person name="Ivanova N."/>
            <person name="Ovchinnikova G."/>
            <person name="Zeytun A."/>
            <person name="Detter J.C."/>
            <person name="Han C."/>
            <person name="Land M."/>
            <person name="Hauser L."/>
            <person name="Markowitz V."/>
            <person name="Cheng J.-F."/>
            <person name="Hugenholtz P."/>
            <person name="Woyke T."/>
            <person name="Wu D."/>
            <person name="Tindall B."/>
            <person name="Pomrenke H."/>
            <person name="Brambilla E."/>
            <person name="Klenk H.-P."/>
            <person name="Eisen J.A."/>
        </authorList>
    </citation>
    <scope>NUCLEOTIDE SEQUENCE [LARGE SCALE GENOMIC DNA]</scope>
    <source>
        <strain evidence="3">DSM 15883 / CIP 108006 / LMG 21964 / BA134</strain>
    </source>
</reference>
<evidence type="ECO:0008006" key="4">
    <source>
        <dbReference type="Google" id="ProtNLM"/>
    </source>
</evidence>
<proteinExistence type="predicted"/>
<dbReference type="STRING" id="866536.Belba_0688"/>
<accession>I3Z275</accession>
<evidence type="ECO:0000256" key="1">
    <source>
        <dbReference type="SAM" id="SignalP"/>
    </source>
</evidence>
<protein>
    <recommendedName>
        <fullName evidence="4">Outer membrane protein beta-barrel domain-containing protein</fullName>
    </recommendedName>
</protein>
<keyword evidence="1" id="KW-0732">Signal</keyword>
<feature type="chain" id="PRO_5003684295" description="Outer membrane protein beta-barrel domain-containing protein" evidence="1">
    <location>
        <begin position="20"/>
        <end position="250"/>
    </location>
</feature>
<organism evidence="2 3">
    <name type="scientific">Belliella baltica (strain DSM 15883 / CIP 108006 / LMG 21964 / BA134)</name>
    <dbReference type="NCBI Taxonomy" id="866536"/>
    <lineage>
        <taxon>Bacteria</taxon>
        <taxon>Pseudomonadati</taxon>
        <taxon>Bacteroidota</taxon>
        <taxon>Cytophagia</taxon>
        <taxon>Cytophagales</taxon>
        <taxon>Cyclobacteriaceae</taxon>
        <taxon>Belliella</taxon>
    </lineage>
</organism>
<dbReference type="EMBL" id="CP003281">
    <property type="protein sequence ID" value="AFL83343.1"/>
    <property type="molecule type" value="Genomic_DNA"/>
</dbReference>
<gene>
    <name evidence="2" type="ordered locus">Belba_0688</name>
</gene>
<evidence type="ECO:0000313" key="3">
    <source>
        <dbReference type="Proteomes" id="UP000006050"/>
    </source>
</evidence>
<keyword evidence="3" id="KW-1185">Reference proteome</keyword>
<dbReference type="OrthoDB" id="819896at2"/>
<sequence>MKKLIILIFLCSFSYLAQAQLKSNTPNYIASFKRFAENNPQYFSDTLEFKLPNSASVMVYYNPDDYDTQQIEEEITSSLKRAVKISENEVRNYYLNPNFWESELEFVTRDLYQQYANHKTSYTIGIPVGLDFIAGRFAPEMGFRIIADLKKFGLGASITNTTFFTDKVEGGVRVHHNPFLNAEIDLNPFKRASSTIQAGYLLKSSGPVFTGNTFRLAYRYQVKGNLQLNAGFIFTDNVKTIIPTVGVRLF</sequence>
<dbReference type="AlphaFoldDB" id="I3Z275"/>
<name>I3Z275_BELBD</name>
<dbReference type="HOGENOM" id="CLU_1109722_0_0_10"/>
<dbReference type="Proteomes" id="UP000006050">
    <property type="component" value="Chromosome"/>
</dbReference>
<dbReference type="KEGG" id="bbd:Belba_0688"/>
<feature type="signal peptide" evidence="1">
    <location>
        <begin position="1"/>
        <end position="19"/>
    </location>
</feature>